<evidence type="ECO:0000313" key="3">
    <source>
        <dbReference type="Proteomes" id="UP000292282"/>
    </source>
</evidence>
<protein>
    <submittedName>
        <fullName evidence="2">Uncharacterized protein</fullName>
    </submittedName>
</protein>
<accession>A0A4Q9LM95</accession>
<feature type="compositionally biased region" description="Low complexity" evidence="1">
    <location>
        <begin position="120"/>
        <end position="131"/>
    </location>
</feature>
<dbReference type="GO" id="GO:0000993">
    <property type="term" value="F:RNA polymerase II complex binding"/>
    <property type="evidence" value="ECO:0007669"/>
    <property type="project" value="InterPro"/>
</dbReference>
<proteinExistence type="predicted"/>
<feature type="compositionally biased region" description="Basic and acidic residues" evidence="1">
    <location>
        <begin position="84"/>
        <end position="119"/>
    </location>
</feature>
<dbReference type="AlphaFoldDB" id="A0A4Q9LM95"/>
<feature type="region of interest" description="Disordered" evidence="1">
    <location>
        <begin position="84"/>
        <end position="131"/>
    </location>
</feature>
<dbReference type="EMBL" id="PITK01002146">
    <property type="protein sequence ID" value="TBU09468.1"/>
    <property type="molecule type" value="Genomic_DNA"/>
</dbReference>
<dbReference type="PANTHER" id="PTHR15921">
    <property type="entry name" value="PRE-MRNA CLEAVAGE COMPLEX II"/>
    <property type="match status" value="1"/>
</dbReference>
<dbReference type="GO" id="GO:0005849">
    <property type="term" value="C:mRNA cleavage factor complex"/>
    <property type="evidence" value="ECO:0007669"/>
    <property type="project" value="TreeGrafter"/>
</dbReference>
<dbReference type="GO" id="GO:0005737">
    <property type="term" value="C:cytoplasm"/>
    <property type="evidence" value="ECO:0007669"/>
    <property type="project" value="TreeGrafter"/>
</dbReference>
<dbReference type="VEuPathDB" id="MicrosporidiaDB:CWI38_2146p0010"/>
<comment type="caution">
    <text evidence="2">The sequence shown here is derived from an EMBL/GenBank/DDBJ whole genome shotgun (WGS) entry which is preliminary data.</text>
</comment>
<dbReference type="STRING" id="1176355.A0A4Q9LM95"/>
<dbReference type="InterPro" id="IPR045154">
    <property type="entry name" value="PCF11-like"/>
</dbReference>
<organism evidence="2 3">
    <name type="scientific">Hamiltosporidium tvaerminnensis</name>
    <dbReference type="NCBI Taxonomy" id="1176355"/>
    <lineage>
        <taxon>Eukaryota</taxon>
        <taxon>Fungi</taxon>
        <taxon>Fungi incertae sedis</taxon>
        <taxon>Microsporidia</taxon>
        <taxon>Dubosqiidae</taxon>
        <taxon>Hamiltosporidium</taxon>
    </lineage>
</organism>
<dbReference type="OrthoDB" id="2196355at2759"/>
<evidence type="ECO:0000313" key="2">
    <source>
        <dbReference type="EMBL" id="TBU09468.1"/>
    </source>
</evidence>
<reference evidence="2 3" key="1">
    <citation type="submission" date="2017-12" db="EMBL/GenBank/DDBJ databases">
        <authorList>
            <person name="Pombert J.-F."/>
            <person name="Haag K.L."/>
            <person name="Ebert D."/>
        </authorList>
    </citation>
    <scope>NUCLEOTIDE SEQUENCE [LARGE SCALE GENOMIC DNA]</scope>
    <source>
        <strain evidence="2">IL-G-3</strain>
    </source>
</reference>
<gene>
    <name evidence="2" type="ORF">CWI38_2146p0010</name>
</gene>
<dbReference type="GO" id="GO:0003729">
    <property type="term" value="F:mRNA binding"/>
    <property type="evidence" value="ECO:0007669"/>
    <property type="project" value="InterPro"/>
</dbReference>
<sequence length="493" mass="56656">MDEYTNLITDTSIPEKIKKTVLIDIALHHQNNHQEIINTLLNTPTLLSLKVLLYLINHKTEYKDILNKKKEILYEIESIYNKEESNRDSIRNGDRDSSRTSIRDGNRDSSRDSIRDSIRDSSMNNINTTDTKDNINITYTKDNINITDNTIPNTTDTNIPITTDGIVRDTLISKILKILSNTHVLLPVPIPLYFYGLVTRNEYQYFYRKYNYSKYCSSGSSGGGNYSIRDSNIRDNIRDNTRDTTRDTTRDNKDKLNINYKGNIRDNKDNIRDNIRDTKDNIRDTKDNNKDNTRDTKKIKSNLYSDISILFKPLQCKICGLRFGSEEEDKNIFGLHLEEHSRKNRAMSDRECVSREYYCGVEGWCTSISKLHLSSLMGSVIGNMGGSMGGSISSNITSNMDSNYTGNYIGNISKVRCDGRAPLCCVCGCRIEVVWDDEEDEWVLKDGVGVVKEGEYNYCHRDITIAIGSVIKEFSIKYYIVIGRYMILLFYLY</sequence>
<evidence type="ECO:0000256" key="1">
    <source>
        <dbReference type="SAM" id="MobiDB-lite"/>
    </source>
</evidence>
<dbReference type="GO" id="GO:0006369">
    <property type="term" value="P:termination of RNA polymerase II transcription"/>
    <property type="evidence" value="ECO:0007669"/>
    <property type="project" value="InterPro"/>
</dbReference>
<name>A0A4Q9LM95_9MICR</name>
<dbReference type="GO" id="GO:0031124">
    <property type="term" value="P:mRNA 3'-end processing"/>
    <property type="evidence" value="ECO:0007669"/>
    <property type="project" value="InterPro"/>
</dbReference>
<dbReference type="PANTHER" id="PTHR15921:SF3">
    <property type="entry name" value="PRE-MRNA CLEAVAGE COMPLEX 2 PROTEIN PCF11"/>
    <property type="match status" value="1"/>
</dbReference>
<keyword evidence="3" id="KW-1185">Reference proteome</keyword>
<dbReference type="Proteomes" id="UP000292282">
    <property type="component" value="Unassembled WGS sequence"/>
</dbReference>